<feature type="region of interest" description="Disordered" evidence="1">
    <location>
        <begin position="1"/>
        <end position="64"/>
    </location>
</feature>
<dbReference type="RefSeq" id="XP_046066497.1">
    <property type="nucleotide sequence ID" value="XM_046213353.1"/>
</dbReference>
<dbReference type="AlphaFoldDB" id="A0AAD4KKD2"/>
<evidence type="ECO:0000256" key="1">
    <source>
        <dbReference type="SAM" id="MobiDB-lite"/>
    </source>
</evidence>
<keyword evidence="3" id="KW-1185">Reference proteome</keyword>
<comment type="caution">
    <text evidence="2">The sequence shown here is derived from an EMBL/GenBank/DDBJ whole genome shotgun (WGS) entry which is preliminary data.</text>
</comment>
<sequence length="120" mass="13281">MTTREEREGDDSYEDSNDVAPIPTTPVDDSYVTTETDARLPVQKDGVDYDDPVQPPYSNSDEQLADDENEAIDKANMLPGDRLRHARPRGNYSEGANEDELPQAVREGNLGRSATLKAVE</sequence>
<organism evidence="2 3">
    <name type="scientific">Talaromyces proteolyticus</name>
    <dbReference type="NCBI Taxonomy" id="1131652"/>
    <lineage>
        <taxon>Eukaryota</taxon>
        <taxon>Fungi</taxon>
        <taxon>Dikarya</taxon>
        <taxon>Ascomycota</taxon>
        <taxon>Pezizomycotina</taxon>
        <taxon>Eurotiomycetes</taxon>
        <taxon>Eurotiomycetidae</taxon>
        <taxon>Eurotiales</taxon>
        <taxon>Trichocomaceae</taxon>
        <taxon>Talaromyces</taxon>
        <taxon>Talaromyces sect. Bacilispori</taxon>
    </lineage>
</organism>
<feature type="region of interest" description="Disordered" evidence="1">
    <location>
        <begin position="77"/>
        <end position="120"/>
    </location>
</feature>
<feature type="compositionally biased region" description="Acidic residues" evidence="1">
    <location>
        <begin position="8"/>
        <end position="17"/>
    </location>
</feature>
<protein>
    <recommendedName>
        <fullName evidence="4">Histone chaperone domain-containing protein</fullName>
    </recommendedName>
</protein>
<evidence type="ECO:0000313" key="3">
    <source>
        <dbReference type="Proteomes" id="UP001201262"/>
    </source>
</evidence>
<evidence type="ECO:0008006" key="4">
    <source>
        <dbReference type="Google" id="ProtNLM"/>
    </source>
</evidence>
<dbReference type="GeneID" id="70243640"/>
<dbReference type="Proteomes" id="UP001201262">
    <property type="component" value="Unassembled WGS sequence"/>
</dbReference>
<dbReference type="EMBL" id="JAJTJA010000014">
    <property type="protein sequence ID" value="KAH8690214.1"/>
    <property type="molecule type" value="Genomic_DNA"/>
</dbReference>
<gene>
    <name evidence="2" type="ORF">BGW36DRAFT_351353</name>
</gene>
<accession>A0AAD4KKD2</accession>
<reference evidence="2" key="1">
    <citation type="submission" date="2021-12" db="EMBL/GenBank/DDBJ databases">
        <title>Convergent genome expansion in fungi linked to evolution of root-endophyte symbiosis.</title>
        <authorList>
            <consortium name="DOE Joint Genome Institute"/>
            <person name="Ke Y.-H."/>
            <person name="Bonito G."/>
            <person name="Liao H.-L."/>
            <person name="Looney B."/>
            <person name="Rojas-Flechas A."/>
            <person name="Nash J."/>
            <person name="Hameed K."/>
            <person name="Schadt C."/>
            <person name="Martin F."/>
            <person name="Crous P.W."/>
            <person name="Miettinen O."/>
            <person name="Magnuson J.K."/>
            <person name="Labbe J."/>
            <person name="Jacobson D."/>
            <person name="Doktycz M.J."/>
            <person name="Veneault-Fourrey C."/>
            <person name="Kuo A."/>
            <person name="Mondo S."/>
            <person name="Calhoun S."/>
            <person name="Riley R."/>
            <person name="Ohm R."/>
            <person name="LaButti K."/>
            <person name="Andreopoulos B."/>
            <person name="Pangilinan J."/>
            <person name="Nolan M."/>
            <person name="Tritt A."/>
            <person name="Clum A."/>
            <person name="Lipzen A."/>
            <person name="Daum C."/>
            <person name="Barry K."/>
            <person name="Grigoriev I.V."/>
            <person name="Vilgalys R."/>
        </authorList>
    </citation>
    <scope>NUCLEOTIDE SEQUENCE</scope>
    <source>
        <strain evidence="2">PMI_201</strain>
    </source>
</reference>
<proteinExistence type="predicted"/>
<name>A0AAD4KKD2_9EURO</name>
<evidence type="ECO:0000313" key="2">
    <source>
        <dbReference type="EMBL" id="KAH8690214.1"/>
    </source>
</evidence>